<dbReference type="EMBL" id="JASXSZ010000001">
    <property type="protein sequence ID" value="MDL9978297.1"/>
    <property type="molecule type" value="Genomic_DNA"/>
</dbReference>
<comment type="caution">
    <text evidence="1">The sequence shown here is derived from an EMBL/GenBank/DDBJ whole genome shotgun (WGS) entry which is preliminary data.</text>
</comment>
<sequence>MAEAPWNVHPEHAPDRRNTALADALQTRDMAAIAFALRHGPTVVPLTGTDAGDVSLDAGDVWTFRDPETGARALLLFSDAEHRPAMIPAGVGLHSPAWLKQYLTSHRDTISAVYFDVAGPHPMQATPDELLRVLEA</sequence>
<dbReference type="Proteomes" id="UP001235064">
    <property type="component" value="Unassembled WGS sequence"/>
</dbReference>
<keyword evidence="2" id="KW-1185">Reference proteome</keyword>
<organism evidence="1 2">
    <name type="scientific">Microbacterium candidum</name>
    <dbReference type="NCBI Taxonomy" id="3041922"/>
    <lineage>
        <taxon>Bacteria</taxon>
        <taxon>Bacillati</taxon>
        <taxon>Actinomycetota</taxon>
        <taxon>Actinomycetes</taxon>
        <taxon>Micrococcales</taxon>
        <taxon>Microbacteriaceae</taxon>
        <taxon>Microbacterium</taxon>
    </lineage>
</organism>
<evidence type="ECO:0000313" key="2">
    <source>
        <dbReference type="Proteomes" id="UP001235064"/>
    </source>
</evidence>
<protein>
    <submittedName>
        <fullName evidence="1">Dehydrogenase</fullName>
    </submittedName>
</protein>
<name>A0ABT7MV13_9MICO</name>
<gene>
    <name evidence="1" type="ORF">QSV35_03040</name>
</gene>
<proteinExistence type="predicted"/>
<accession>A0ABT7MV13</accession>
<dbReference type="RefSeq" id="WP_286286581.1">
    <property type="nucleotide sequence ID" value="NZ_JASXSZ010000001.1"/>
</dbReference>
<reference evidence="1 2" key="1">
    <citation type="submission" date="2023-06" db="EMBL/GenBank/DDBJ databases">
        <title>Microbacterium sp. nov., isolated from a waste landfill.</title>
        <authorList>
            <person name="Wen W."/>
        </authorList>
    </citation>
    <scope>NUCLEOTIDE SEQUENCE [LARGE SCALE GENOMIC DNA]</scope>
    <source>
        <strain evidence="1 2">ASV49</strain>
    </source>
</reference>
<evidence type="ECO:0000313" key="1">
    <source>
        <dbReference type="EMBL" id="MDL9978297.1"/>
    </source>
</evidence>